<dbReference type="EMBL" id="AP018553">
    <property type="protein sequence ID" value="BBD72356.1"/>
    <property type="molecule type" value="Genomic_DNA"/>
</dbReference>
<dbReference type="InterPro" id="IPR035906">
    <property type="entry name" value="MetI-like_sf"/>
</dbReference>
<protein>
    <submittedName>
        <fullName evidence="9">Peptide transporter</fullName>
    </submittedName>
</protein>
<reference evidence="10" key="4">
    <citation type="submission" date="2020-09" db="EMBL/GenBank/DDBJ databases">
        <authorList>
            <person name="Sun Q."/>
            <person name="Ohkuma M."/>
        </authorList>
    </citation>
    <scope>NUCLEOTIDE SEQUENCE</scope>
    <source>
        <strain evidence="10">JCM 31740</strain>
    </source>
</reference>
<feature type="transmembrane region" description="Helical" evidence="7">
    <location>
        <begin position="102"/>
        <end position="129"/>
    </location>
</feature>
<dbReference type="Gene3D" id="1.10.3720.10">
    <property type="entry name" value="MetI-like"/>
    <property type="match status" value="1"/>
</dbReference>
<evidence type="ECO:0000256" key="4">
    <source>
        <dbReference type="ARBA" id="ARBA00022692"/>
    </source>
</evidence>
<evidence type="ECO:0000259" key="8">
    <source>
        <dbReference type="PROSITE" id="PS50928"/>
    </source>
</evidence>
<gene>
    <name evidence="10" type="ORF">GCM10007116_04770</name>
    <name evidence="9" type="ORF">HS1genome_0745</name>
</gene>
<dbReference type="EMBL" id="BMQS01000004">
    <property type="protein sequence ID" value="GGT90066.1"/>
    <property type="molecule type" value="Genomic_DNA"/>
</dbReference>
<dbReference type="GO" id="GO:0005886">
    <property type="term" value="C:plasma membrane"/>
    <property type="evidence" value="ECO:0007669"/>
    <property type="project" value="UniProtKB-SubCell"/>
</dbReference>
<organism evidence="9 11">
    <name type="scientific">Sulfodiicoccus acidiphilus</name>
    <dbReference type="NCBI Taxonomy" id="1670455"/>
    <lineage>
        <taxon>Archaea</taxon>
        <taxon>Thermoproteota</taxon>
        <taxon>Thermoprotei</taxon>
        <taxon>Sulfolobales</taxon>
        <taxon>Sulfolobaceae</taxon>
        <taxon>Sulfodiicoccus</taxon>
    </lineage>
</organism>
<dbReference type="AlphaFoldDB" id="A0A348B2F4"/>
<feature type="transmembrane region" description="Helical" evidence="7">
    <location>
        <begin position="197"/>
        <end position="215"/>
    </location>
</feature>
<accession>A0A348B2F4</accession>
<feature type="transmembrane region" description="Helical" evidence="7">
    <location>
        <begin position="141"/>
        <end position="161"/>
    </location>
</feature>
<reference evidence="9" key="3">
    <citation type="journal article" date="2019" name="BMC Res. Notes">
        <title>Complete genome sequence of the Sulfodiicoccus acidiphilus strain HS-1T, the first crenarchaeon that lacks polB3, isolated from an acidic hot spring in Ohwaku-dani, Hakone, Japan.</title>
        <authorList>
            <person name="Sakai H.D."/>
            <person name="Kurosawa N."/>
        </authorList>
    </citation>
    <scope>NUCLEOTIDE SEQUENCE</scope>
    <source>
        <strain evidence="9">HS-1</strain>
    </source>
</reference>
<feature type="transmembrane region" description="Helical" evidence="7">
    <location>
        <begin position="302"/>
        <end position="323"/>
    </location>
</feature>
<keyword evidence="11" id="KW-1185">Reference proteome</keyword>
<evidence type="ECO:0000313" key="11">
    <source>
        <dbReference type="Proteomes" id="UP000276741"/>
    </source>
</evidence>
<evidence type="ECO:0000256" key="6">
    <source>
        <dbReference type="ARBA" id="ARBA00023136"/>
    </source>
</evidence>
<dbReference type="Proteomes" id="UP000616143">
    <property type="component" value="Unassembled WGS sequence"/>
</dbReference>
<evidence type="ECO:0000256" key="7">
    <source>
        <dbReference type="RuleBase" id="RU363032"/>
    </source>
</evidence>
<feature type="transmembrane region" description="Helical" evidence="7">
    <location>
        <begin position="12"/>
        <end position="33"/>
    </location>
</feature>
<name>A0A348B2F4_9CREN</name>
<dbReference type="GeneID" id="38666248"/>
<comment type="similarity">
    <text evidence="7">Belongs to the binding-protein-dependent transport system permease family.</text>
</comment>
<keyword evidence="3" id="KW-1003">Cell membrane</keyword>
<evidence type="ECO:0000256" key="3">
    <source>
        <dbReference type="ARBA" id="ARBA00022475"/>
    </source>
</evidence>
<dbReference type="InterPro" id="IPR045621">
    <property type="entry name" value="BPD_transp_1_N"/>
</dbReference>
<sequence>MNYLVKRIVERVVLLFAIINFNFFLFQVLPAIYNINPAQLYVPPTYRGLPRSVLVQGLDARFGLNQPLDVRYVKYIIALLTFHFGVSFHYQSPVFDLIAQRFPVTALLVVPSLILSTLLAIGLGIYSAARNGKLGDSVNSFFAILTYFIPAFWLGAIVVYYFGFQLGWFPTNIADAITRNGVALSGAAYWLNLMKFLTLPILLITVLSYGVRMILLRNQSVDLNNSNFIVNLKARGINEKKILYKHIVRNAVLPVFTRVGIDLAFLFAGVVFVEDIFNIPGLGRLLVTAAETLDIPLLSADFYIISLFAIVVLLIMDLLYPLIDPRVRYE</sequence>
<dbReference type="Pfam" id="PF00528">
    <property type="entry name" value="BPD_transp_1"/>
    <property type="match status" value="1"/>
</dbReference>
<dbReference type="GO" id="GO:0055085">
    <property type="term" value="P:transmembrane transport"/>
    <property type="evidence" value="ECO:0007669"/>
    <property type="project" value="InterPro"/>
</dbReference>
<dbReference type="KEGG" id="sacd:HS1genome_0745"/>
<evidence type="ECO:0000313" key="10">
    <source>
        <dbReference type="EMBL" id="GGT90066.1"/>
    </source>
</evidence>
<feature type="transmembrane region" description="Helical" evidence="7">
    <location>
        <begin position="251"/>
        <end position="273"/>
    </location>
</feature>
<evidence type="ECO:0000313" key="9">
    <source>
        <dbReference type="EMBL" id="BBD72356.1"/>
    </source>
</evidence>
<dbReference type="RefSeq" id="WP_126449685.1">
    <property type="nucleotide sequence ID" value="NZ_AP018553.1"/>
</dbReference>
<dbReference type="CDD" id="cd06261">
    <property type="entry name" value="TM_PBP2"/>
    <property type="match status" value="1"/>
</dbReference>
<dbReference type="PROSITE" id="PS50928">
    <property type="entry name" value="ABC_TM1"/>
    <property type="match status" value="1"/>
</dbReference>
<evidence type="ECO:0000256" key="5">
    <source>
        <dbReference type="ARBA" id="ARBA00022989"/>
    </source>
</evidence>
<proteinExistence type="inferred from homology"/>
<evidence type="ECO:0000256" key="1">
    <source>
        <dbReference type="ARBA" id="ARBA00004651"/>
    </source>
</evidence>
<reference evidence="11" key="2">
    <citation type="submission" date="2018-04" db="EMBL/GenBank/DDBJ databases">
        <title>Complete genome sequence of Sulfodiicoccus acidiphilus strain HS-1.</title>
        <authorList>
            <person name="Sakai H.D."/>
            <person name="Kurosawa N."/>
        </authorList>
    </citation>
    <scope>NUCLEOTIDE SEQUENCE [LARGE SCALE GENOMIC DNA]</scope>
    <source>
        <strain evidence="11">HS-1</strain>
    </source>
</reference>
<comment type="subcellular location">
    <subcellularLocation>
        <location evidence="1 7">Cell membrane</location>
        <topology evidence="1 7">Multi-pass membrane protein</topology>
    </subcellularLocation>
</comment>
<dbReference type="Pfam" id="PF19300">
    <property type="entry name" value="BPD_transp_1_N"/>
    <property type="match status" value="1"/>
</dbReference>
<dbReference type="PANTHER" id="PTHR43163:SF6">
    <property type="entry name" value="DIPEPTIDE TRANSPORT SYSTEM PERMEASE PROTEIN DPPB-RELATED"/>
    <property type="match status" value="1"/>
</dbReference>
<dbReference type="InterPro" id="IPR000515">
    <property type="entry name" value="MetI-like"/>
</dbReference>
<reference evidence="10" key="1">
    <citation type="journal article" date="2014" name="Int. J. Syst. Evol. Microbiol.">
        <title>Complete genome sequence of Corynebacterium casei LMG S-19264T (=DSM 44701T), isolated from a smear-ripened cheese.</title>
        <authorList>
            <consortium name="US DOE Joint Genome Institute (JGI-PGF)"/>
            <person name="Walter F."/>
            <person name="Albersmeier A."/>
            <person name="Kalinowski J."/>
            <person name="Ruckert C."/>
        </authorList>
    </citation>
    <scope>NUCLEOTIDE SEQUENCE</scope>
    <source>
        <strain evidence="10">JCM 31740</strain>
    </source>
</reference>
<dbReference type="PANTHER" id="PTHR43163">
    <property type="entry name" value="DIPEPTIDE TRANSPORT SYSTEM PERMEASE PROTEIN DPPB-RELATED"/>
    <property type="match status" value="1"/>
</dbReference>
<evidence type="ECO:0000256" key="2">
    <source>
        <dbReference type="ARBA" id="ARBA00022448"/>
    </source>
</evidence>
<keyword evidence="2 7" id="KW-0813">Transport</keyword>
<dbReference type="OrthoDB" id="44105at2157"/>
<keyword evidence="4 7" id="KW-0812">Transmembrane</keyword>
<feature type="domain" description="ABC transmembrane type-1" evidence="8">
    <location>
        <begin position="102"/>
        <end position="316"/>
    </location>
</feature>
<dbReference type="Proteomes" id="UP000276741">
    <property type="component" value="Chromosome"/>
</dbReference>
<keyword evidence="6 7" id="KW-0472">Membrane</keyword>
<dbReference type="SUPFAM" id="SSF161098">
    <property type="entry name" value="MetI-like"/>
    <property type="match status" value="1"/>
</dbReference>
<keyword evidence="5 7" id="KW-1133">Transmembrane helix</keyword>